<name>A0A2R7Y6T9_9CREN</name>
<dbReference type="CDD" id="cd04491">
    <property type="entry name" value="SoSSB_OBF"/>
    <property type="match status" value="1"/>
</dbReference>
<reference evidence="4 5" key="1">
    <citation type="journal article" date="2018" name="Syst. Appl. Microbiol.">
        <title>A new symbiotic nanoarchaeote (Candidatus Nanoclepta minutus) and its host (Zestosphaera tikiterensis gen. nov., sp. nov.) from a New Zealand hot spring.</title>
        <authorList>
            <person name="St John E."/>
            <person name="Liu Y."/>
            <person name="Podar M."/>
            <person name="Stott M.B."/>
            <person name="Meneghin J."/>
            <person name="Chen Z."/>
            <person name="Lagutin K."/>
            <person name="Mitchell K."/>
            <person name="Reysenbach A.L."/>
        </authorList>
    </citation>
    <scope>NUCLEOTIDE SEQUENCE [LARGE SCALE GENOMIC DNA]</scope>
    <source>
        <strain evidence="4">NZ3</strain>
    </source>
</reference>
<dbReference type="Pfam" id="PF21473">
    <property type="entry name" value="OB_Ssb-like"/>
    <property type="match status" value="1"/>
</dbReference>
<keyword evidence="1" id="KW-0238">DNA-binding</keyword>
<organism evidence="4 5">
    <name type="scientific">Zestosphaera tikiterensis</name>
    <dbReference type="NCBI Taxonomy" id="1973259"/>
    <lineage>
        <taxon>Archaea</taxon>
        <taxon>Thermoproteota</taxon>
        <taxon>Thermoprotei</taxon>
        <taxon>Desulfurococcales</taxon>
        <taxon>Desulfurococcaceae</taxon>
        <taxon>Zestosphaera</taxon>
    </lineage>
</organism>
<feature type="compositionally biased region" description="Basic residues" evidence="2">
    <location>
        <begin position="134"/>
        <end position="145"/>
    </location>
</feature>
<evidence type="ECO:0000313" key="5">
    <source>
        <dbReference type="Proteomes" id="UP000244093"/>
    </source>
</evidence>
<dbReference type="GO" id="GO:0010212">
    <property type="term" value="P:response to ionizing radiation"/>
    <property type="evidence" value="ECO:0007669"/>
    <property type="project" value="TreeGrafter"/>
</dbReference>
<proteinExistence type="predicted"/>
<evidence type="ECO:0000259" key="3">
    <source>
        <dbReference type="Pfam" id="PF21473"/>
    </source>
</evidence>
<dbReference type="EMBL" id="NBVN01000002">
    <property type="protein sequence ID" value="PUA33240.1"/>
    <property type="molecule type" value="Genomic_DNA"/>
</dbReference>
<dbReference type="GO" id="GO:0000724">
    <property type="term" value="P:double-strand break repair via homologous recombination"/>
    <property type="evidence" value="ECO:0007669"/>
    <property type="project" value="TreeGrafter"/>
</dbReference>
<dbReference type="SUPFAM" id="SSF50249">
    <property type="entry name" value="Nucleic acid-binding proteins"/>
    <property type="match status" value="1"/>
</dbReference>
<dbReference type="PANTHER" id="PTHR13356:SF0">
    <property type="entry name" value="SOSS COMPLEX SUBUNIT B HOMOLOG"/>
    <property type="match status" value="1"/>
</dbReference>
<feature type="domain" description="Single-stranded DNA binding protein Ssb-like OB fold" evidence="3">
    <location>
        <begin position="16"/>
        <end position="102"/>
    </location>
</feature>
<gene>
    <name evidence="4" type="ORF">B7O98_02050</name>
</gene>
<dbReference type="InterPro" id="IPR012340">
    <property type="entry name" value="NA-bd_OB-fold"/>
</dbReference>
<comment type="caution">
    <text evidence="4">The sequence shown here is derived from an EMBL/GenBank/DDBJ whole genome shotgun (WGS) entry which is preliminary data.</text>
</comment>
<feature type="region of interest" description="Disordered" evidence="2">
    <location>
        <begin position="100"/>
        <end position="162"/>
    </location>
</feature>
<protein>
    <recommendedName>
        <fullName evidence="3">Single-stranded DNA binding protein Ssb-like OB fold domain-containing protein</fullName>
    </recommendedName>
</protein>
<evidence type="ECO:0000256" key="2">
    <source>
        <dbReference type="SAM" id="MobiDB-lite"/>
    </source>
</evidence>
<dbReference type="Proteomes" id="UP000244093">
    <property type="component" value="Unassembled WGS sequence"/>
</dbReference>
<dbReference type="Gene3D" id="2.40.50.140">
    <property type="entry name" value="Nucleic acid-binding proteins"/>
    <property type="match status" value="1"/>
</dbReference>
<dbReference type="PANTHER" id="PTHR13356">
    <property type="entry name" value="OB FOLD NUCLEIC ACID BINDING PROTEIN-RELATED"/>
    <property type="match status" value="1"/>
</dbReference>
<dbReference type="GO" id="GO:0003677">
    <property type="term" value="F:DNA binding"/>
    <property type="evidence" value="ECO:0007669"/>
    <property type="project" value="UniProtKB-KW"/>
</dbReference>
<evidence type="ECO:0000256" key="1">
    <source>
        <dbReference type="ARBA" id="ARBA00023125"/>
    </source>
</evidence>
<dbReference type="AlphaFoldDB" id="A0A2R7Y6T9"/>
<evidence type="ECO:0000313" key="4">
    <source>
        <dbReference type="EMBL" id="PUA33240.1"/>
    </source>
</evidence>
<feature type="compositionally biased region" description="Acidic residues" evidence="2">
    <location>
        <begin position="152"/>
        <end position="162"/>
    </location>
</feature>
<dbReference type="InterPro" id="IPR051231">
    <property type="entry name" value="SOSS-B"/>
</dbReference>
<dbReference type="InterPro" id="IPR048970">
    <property type="entry name" value="OB_Ssb-like"/>
</dbReference>
<sequence length="162" mass="17656">MSGSNVGKPKIKVMDLKPNMNNVSLVARVIKVEQPKTINTRSGTRTISEVVVGDDSGKVKLTLWGKAIAGKVKEGDVVEIKNAWTTVFKGSVQLNVGGEGNIVESQSGEVPEADSIPDNYPKAPEGFKPEFRGARRPRRPFRRGGFRREQSSEEGEEEDFGG</sequence>
<accession>A0A2R7Y6T9</accession>